<feature type="transmembrane region" description="Helical" evidence="12">
    <location>
        <begin position="72"/>
        <end position="100"/>
    </location>
</feature>
<keyword evidence="15" id="KW-1185">Reference proteome</keyword>
<dbReference type="InterPro" id="IPR050321">
    <property type="entry name" value="Glycosyltr_2/OpgH_subfam"/>
</dbReference>
<keyword evidence="10 12" id="KW-1133">Transmembrane helix</keyword>
<dbReference type="EMBL" id="VCPD01000001">
    <property type="protein sequence ID" value="TMV09641.1"/>
    <property type="molecule type" value="Genomic_DNA"/>
</dbReference>
<evidence type="ECO:0000256" key="6">
    <source>
        <dbReference type="ARBA" id="ARBA00022519"/>
    </source>
</evidence>
<comment type="subcellular location">
    <subcellularLocation>
        <location evidence="1">Cell inner membrane</location>
        <topology evidence="1">Multi-pass membrane protein</topology>
    </subcellularLocation>
</comment>
<feature type="domain" description="Glycosyltransferase 2-like" evidence="13">
    <location>
        <begin position="218"/>
        <end position="442"/>
    </location>
</feature>
<feature type="transmembrane region" description="Helical" evidence="12">
    <location>
        <begin position="558"/>
        <end position="580"/>
    </location>
</feature>
<dbReference type="PANTHER" id="PTHR43867:SF5">
    <property type="entry name" value="GLUCANS BIOSYNTHESIS GLUCOSYLTRANSFERASE H"/>
    <property type="match status" value="1"/>
</dbReference>
<dbReference type="NCBIfam" id="NF003962">
    <property type="entry name" value="PRK05454.2-5"/>
    <property type="match status" value="1"/>
</dbReference>
<evidence type="ECO:0000256" key="5">
    <source>
        <dbReference type="ARBA" id="ARBA00022475"/>
    </source>
</evidence>
<feature type="transmembrane region" description="Helical" evidence="12">
    <location>
        <begin position="41"/>
        <end position="60"/>
    </location>
</feature>
<comment type="pathway">
    <text evidence="2">Glycan metabolism; osmoregulated periplasmic glucan (OPG) biosynthesis.</text>
</comment>
<dbReference type="Pfam" id="PF13632">
    <property type="entry name" value="Glyco_trans_2_3"/>
    <property type="match status" value="1"/>
</dbReference>
<name>A0ABY2X2R0_9RHOB</name>
<feature type="transmembrane region" description="Helical" evidence="12">
    <location>
        <begin position="443"/>
        <end position="464"/>
    </location>
</feature>
<reference evidence="14 15" key="1">
    <citation type="submission" date="2019-05" db="EMBL/GenBank/DDBJ databases">
        <title>Ruegeria sp. nov., isolated from tidal flat.</title>
        <authorList>
            <person name="Kim W."/>
        </authorList>
    </citation>
    <scope>NUCLEOTIDE SEQUENCE [LARGE SCALE GENOMIC DNA]</scope>
    <source>
        <strain evidence="14 15">CAU 1488</strain>
    </source>
</reference>
<evidence type="ECO:0000256" key="8">
    <source>
        <dbReference type="ARBA" id="ARBA00022679"/>
    </source>
</evidence>
<dbReference type="Gene3D" id="3.90.550.10">
    <property type="entry name" value="Spore Coat Polysaccharide Biosynthesis Protein SpsA, Chain A"/>
    <property type="match status" value="1"/>
</dbReference>
<comment type="similarity">
    <text evidence="3">Belongs to the glycosyltransferase 2 family. OpgH subfamily.</text>
</comment>
<evidence type="ECO:0000256" key="10">
    <source>
        <dbReference type="ARBA" id="ARBA00022989"/>
    </source>
</evidence>
<evidence type="ECO:0000256" key="3">
    <source>
        <dbReference type="ARBA" id="ARBA00009337"/>
    </source>
</evidence>
<keyword evidence="5" id="KW-1003">Cell membrane</keyword>
<keyword evidence="11 12" id="KW-0472">Membrane</keyword>
<dbReference type="Proteomes" id="UP001193035">
    <property type="component" value="Unassembled WGS sequence"/>
</dbReference>
<evidence type="ECO:0000256" key="12">
    <source>
        <dbReference type="SAM" id="Phobius"/>
    </source>
</evidence>
<evidence type="ECO:0000256" key="2">
    <source>
        <dbReference type="ARBA" id="ARBA00005001"/>
    </source>
</evidence>
<accession>A0ABY2X2R0</accession>
<dbReference type="NCBIfam" id="NF003958">
    <property type="entry name" value="PRK05454.2-1"/>
    <property type="match status" value="1"/>
</dbReference>
<evidence type="ECO:0000256" key="7">
    <source>
        <dbReference type="ARBA" id="ARBA00022676"/>
    </source>
</evidence>
<evidence type="ECO:0000256" key="11">
    <source>
        <dbReference type="ARBA" id="ARBA00023136"/>
    </source>
</evidence>
<evidence type="ECO:0000313" key="14">
    <source>
        <dbReference type="EMBL" id="TMV09641.1"/>
    </source>
</evidence>
<dbReference type="PANTHER" id="PTHR43867">
    <property type="entry name" value="CELLULOSE SYNTHASE CATALYTIC SUBUNIT A [UDP-FORMING]"/>
    <property type="match status" value="1"/>
</dbReference>
<sequence length="623" mass="68992">MTRDLHIMPPEAPLPMPEQDFGRAFRDDRAPKDQPVRSVGLWRALAFSPAMAATLGLLWVMQDWFSGEGFSIIEAVLLALIAFNFFWIAFTVSTVLLGMISLSRQDKPERQVRPQPLRVALVMPVYNEVPWFVLGNARSMLEELRARGGQHHYAMFILSDTRDDTIAAQEQSSIEALRTTLAPGLELYYRRREQNTDRKVGNIADWVSRWGGAWDAMLVLDADSLMTGRAIARLTDALARDPGAGLIQSFPQLIGAQSVFARMQQFANGVYGVAFAEGLSRWCGQEGNYWGHNAIIRTAAFASCAGLPKLRSLTGGEKLIMSHDFVEAGLLRRAGWSVRFLPRIRGSYEETPPTLIDHILRDRRWCQGNLQHLKLLGSRGFRSISRFHMFHGAVGYLMSPLWFALLVMWALIGQGKDASVLHYFSPDNPLFPQWPQMSEGRHVLVILVMYAMLLAPKLLGIAALPLSGARYADFGGGLRFALSFLSEVILSVLYAPILMVQQMIAVFRTALGLQKGWSPQARDGGRYSLTTLLICHALETVSGLALSAGILAGLVSVWLAPIAVSLALAVPLSALSGVSAGMARRLLGMREEYREPAITRAARRYRDELRALVEGKGTMTPAE</sequence>
<organism evidence="14 15">
    <name type="scientific">Ruegeria sediminis</name>
    <dbReference type="NCBI Taxonomy" id="2583820"/>
    <lineage>
        <taxon>Bacteria</taxon>
        <taxon>Pseudomonadati</taxon>
        <taxon>Pseudomonadota</taxon>
        <taxon>Alphaproteobacteria</taxon>
        <taxon>Rhodobacterales</taxon>
        <taxon>Roseobacteraceae</taxon>
        <taxon>Ruegeria</taxon>
    </lineage>
</organism>
<gene>
    <name evidence="14" type="primary">mdoH</name>
    <name evidence="14" type="ORF">FGK63_00810</name>
</gene>
<dbReference type="InterPro" id="IPR029044">
    <property type="entry name" value="Nucleotide-diphossugar_trans"/>
</dbReference>
<evidence type="ECO:0000256" key="9">
    <source>
        <dbReference type="ARBA" id="ARBA00022692"/>
    </source>
</evidence>
<comment type="caution">
    <text evidence="14">The sequence shown here is derived from an EMBL/GenBank/DDBJ whole genome shotgun (WGS) entry which is preliminary data.</text>
</comment>
<dbReference type="RefSeq" id="WP_138839700.1">
    <property type="nucleotide sequence ID" value="NZ_VCPD01000001.1"/>
</dbReference>
<evidence type="ECO:0000313" key="15">
    <source>
        <dbReference type="Proteomes" id="UP001193035"/>
    </source>
</evidence>
<feature type="transmembrane region" description="Helical" evidence="12">
    <location>
        <begin position="484"/>
        <end position="507"/>
    </location>
</feature>
<proteinExistence type="inferred from homology"/>
<keyword evidence="8" id="KW-0808">Transferase</keyword>
<keyword evidence="9 12" id="KW-0812">Transmembrane</keyword>
<protein>
    <recommendedName>
        <fullName evidence="4">Glucans biosynthesis glucosyltransferase H</fullName>
    </recommendedName>
</protein>
<keyword evidence="7" id="KW-0328">Glycosyltransferase</keyword>
<evidence type="ECO:0000256" key="4">
    <source>
        <dbReference type="ARBA" id="ARBA00020585"/>
    </source>
</evidence>
<keyword evidence="6" id="KW-0997">Cell inner membrane</keyword>
<feature type="transmembrane region" description="Helical" evidence="12">
    <location>
        <begin position="389"/>
        <end position="412"/>
    </location>
</feature>
<dbReference type="SUPFAM" id="SSF53448">
    <property type="entry name" value="Nucleotide-diphospho-sugar transferases"/>
    <property type="match status" value="1"/>
</dbReference>
<evidence type="ECO:0000259" key="13">
    <source>
        <dbReference type="Pfam" id="PF13632"/>
    </source>
</evidence>
<dbReference type="InterPro" id="IPR001173">
    <property type="entry name" value="Glyco_trans_2-like"/>
</dbReference>
<evidence type="ECO:0000256" key="1">
    <source>
        <dbReference type="ARBA" id="ARBA00004429"/>
    </source>
</evidence>